<evidence type="ECO:0000256" key="1">
    <source>
        <dbReference type="SAM" id="MobiDB-lite"/>
    </source>
</evidence>
<feature type="compositionally biased region" description="Basic residues" evidence="1">
    <location>
        <begin position="131"/>
        <end position="145"/>
    </location>
</feature>
<protein>
    <submittedName>
        <fullName evidence="2">Nuclear factor Y</fullName>
    </submittedName>
</protein>
<dbReference type="Proteomes" id="UP000325081">
    <property type="component" value="Unassembled WGS sequence"/>
</dbReference>
<reference evidence="3" key="1">
    <citation type="journal article" date="2019" name="Curr. Biol.">
        <title>Genome Sequence of Striga asiatica Provides Insight into the Evolution of Plant Parasitism.</title>
        <authorList>
            <person name="Yoshida S."/>
            <person name="Kim S."/>
            <person name="Wafula E.K."/>
            <person name="Tanskanen J."/>
            <person name="Kim Y.M."/>
            <person name="Honaas L."/>
            <person name="Yang Z."/>
            <person name="Spallek T."/>
            <person name="Conn C.E."/>
            <person name="Ichihashi Y."/>
            <person name="Cheong K."/>
            <person name="Cui S."/>
            <person name="Der J.P."/>
            <person name="Gundlach H."/>
            <person name="Jiao Y."/>
            <person name="Hori C."/>
            <person name="Ishida J.K."/>
            <person name="Kasahara H."/>
            <person name="Kiba T."/>
            <person name="Kim M.S."/>
            <person name="Koo N."/>
            <person name="Laohavisit A."/>
            <person name="Lee Y.H."/>
            <person name="Lumba S."/>
            <person name="McCourt P."/>
            <person name="Mortimer J.C."/>
            <person name="Mutuku J.M."/>
            <person name="Nomura T."/>
            <person name="Sasaki-Sekimoto Y."/>
            <person name="Seto Y."/>
            <person name="Wang Y."/>
            <person name="Wakatake T."/>
            <person name="Sakakibara H."/>
            <person name="Demura T."/>
            <person name="Yamaguchi S."/>
            <person name="Yoneyama K."/>
            <person name="Manabe R.I."/>
            <person name="Nelson D.C."/>
            <person name="Schulman A.H."/>
            <person name="Timko M.P."/>
            <person name="dePamphilis C.W."/>
            <person name="Choi D."/>
            <person name="Shirasu K."/>
        </authorList>
    </citation>
    <scope>NUCLEOTIDE SEQUENCE [LARGE SCALE GENOMIC DNA]</scope>
    <source>
        <strain evidence="3">cv. UVA1</strain>
    </source>
</reference>
<feature type="compositionally biased region" description="Basic and acidic residues" evidence="1">
    <location>
        <begin position="111"/>
        <end position="130"/>
    </location>
</feature>
<evidence type="ECO:0000313" key="2">
    <source>
        <dbReference type="EMBL" id="GER52639.1"/>
    </source>
</evidence>
<dbReference type="AlphaFoldDB" id="A0A5A7R585"/>
<organism evidence="2 3">
    <name type="scientific">Striga asiatica</name>
    <name type="common">Asiatic witchweed</name>
    <name type="synonym">Buchnera asiatica</name>
    <dbReference type="NCBI Taxonomy" id="4170"/>
    <lineage>
        <taxon>Eukaryota</taxon>
        <taxon>Viridiplantae</taxon>
        <taxon>Streptophyta</taxon>
        <taxon>Embryophyta</taxon>
        <taxon>Tracheophyta</taxon>
        <taxon>Spermatophyta</taxon>
        <taxon>Magnoliopsida</taxon>
        <taxon>eudicotyledons</taxon>
        <taxon>Gunneridae</taxon>
        <taxon>Pentapetalae</taxon>
        <taxon>asterids</taxon>
        <taxon>lamiids</taxon>
        <taxon>Lamiales</taxon>
        <taxon>Orobanchaceae</taxon>
        <taxon>Buchnereae</taxon>
        <taxon>Striga</taxon>
    </lineage>
</organism>
<keyword evidence="3" id="KW-1185">Reference proteome</keyword>
<dbReference type="EMBL" id="BKCP01010403">
    <property type="protein sequence ID" value="GER52639.1"/>
    <property type="molecule type" value="Genomic_DNA"/>
</dbReference>
<proteinExistence type="predicted"/>
<feature type="region of interest" description="Disordered" evidence="1">
    <location>
        <begin position="106"/>
        <end position="145"/>
    </location>
</feature>
<feature type="region of interest" description="Disordered" evidence="1">
    <location>
        <begin position="36"/>
        <end position="67"/>
    </location>
</feature>
<feature type="compositionally biased region" description="Basic residues" evidence="1">
    <location>
        <begin position="49"/>
        <end position="61"/>
    </location>
</feature>
<evidence type="ECO:0000313" key="3">
    <source>
        <dbReference type="Proteomes" id="UP000325081"/>
    </source>
</evidence>
<sequence>MVDKVHLIHCTRSRCTHISHSPPNFPTIFLTAPSERRRSVPAAPTAFAPKRRRSAPHRRRQEGRPFLPRHDHQEFLFHLRRRRRLRVRLLGGAGLEILPVAAAGELPVGARQDEEREGNEAEHRRQAAEKVRHRRVPRRPLRRRR</sequence>
<comment type="caution">
    <text evidence="2">The sequence shown here is derived from an EMBL/GenBank/DDBJ whole genome shotgun (WGS) entry which is preliminary data.</text>
</comment>
<name>A0A5A7R585_STRAF</name>
<accession>A0A5A7R585</accession>
<gene>
    <name evidence="2" type="ORF">STAS_30106</name>
</gene>